<evidence type="ECO:0000313" key="3">
    <source>
        <dbReference type="EMBL" id="ETO12830.1"/>
    </source>
</evidence>
<evidence type="ECO:0000313" key="4">
    <source>
        <dbReference type="Proteomes" id="UP000023152"/>
    </source>
</evidence>
<keyword evidence="2" id="KW-0472">Membrane</keyword>
<dbReference type="EMBL" id="ASPP01021037">
    <property type="protein sequence ID" value="ETO12830.1"/>
    <property type="molecule type" value="Genomic_DNA"/>
</dbReference>
<evidence type="ECO:0000256" key="2">
    <source>
        <dbReference type="SAM" id="Phobius"/>
    </source>
</evidence>
<accession>X6MIE4</accession>
<protein>
    <submittedName>
        <fullName evidence="3">60S ribosomal protein L7-C</fullName>
    </submittedName>
</protein>
<dbReference type="Proteomes" id="UP000023152">
    <property type="component" value="Unassembled WGS sequence"/>
</dbReference>
<feature type="compositionally biased region" description="Basic and acidic residues" evidence="1">
    <location>
        <begin position="13"/>
        <end position="29"/>
    </location>
</feature>
<dbReference type="GO" id="GO:0005840">
    <property type="term" value="C:ribosome"/>
    <property type="evidence" value="ECO:0007669"/>
    <property type="project" value="UniProtKB-KW"/>
</dbReference>
<keyword evidence="4" id="KW-1185">Reference proteome</keyword>
<keyword evidence="2" id="KW-1133">Transmembrane helix</keyword>
<organism evidence="3 4">
    <name type="scientific">Reticulomyxa filosa</name>
    <dbReference type="NCBI Taxonomy" id="46433"/>
    <lineage>
        <taxon>Eukaryota</taxon>
        <taxon>Sar</taxon>
        <taxon>Rhizaria</taxon>
        <taxon>Retaria</taxon>
        <taxon>Foraminifera</taxon>
        <taxon>Monothalamids</taxon>
        <taxon>Reticulomyxidae</taxon>
        <taxon>Reticulomyxa</taxon>
    </lineage>
</organism>
<gene>
    <name evidence="3" type="ORF">RFI_24545</name>
</gene>
<feature type="compositionally biased region" description="Low complexity" evidence="1">
    <location>
        <begin position="1"/>
        <end position="12"/>
    </location>
</feature>
<evidence type="ECO:0000256" key="1">
    <source>
        <dbReference type="SAM" id="MobiDB-lite"/>
    </source>
</evidence>
<sequence>MSQAKTENTAAKTNEKKKPKDKAELEKSQNRRKLKLAKLKKKTKISVPLRILCEHFFILFLSFLTLVFATSFLKSKEKTTNEKKKKTMHNNKTMIAWERETRVQLAIKKLKEKKLTEAPKKREAQAERTKKYEEEYHKLKEEEQKQMLAARLEGNFFKPCEPKVMVVIRIRG</sequence>
<keyword evidence="2" id="KW-0812">Transmembrane</keyword>
<reference evidence="3 4" key="1">
    <citation type="journal article" date="2013" name="Curr. Biol.">
        <title>The Genome of the Foraminiferan Reticulomyxa filosa.</title>
        <authorList>
            <person name="Glockner G."/>
            <person name="Hulsmann N."/>
            <person name="Schleicher M."/>
            <person name="Noegel A.A."/>
            <person name="Eichinger L."/>
            <person name="Gallinger C."/>
            <person name="Pawlowski J."/>
            <person name="Sierra R."/>
            <person name="Euteneuer U."/>
            <person name="Pillet L."/>
            <person name="Moustafa A."/>
            <person name="Platzer M."/>
            <person name="Groth M."/>
            <person name="Szafranski K."/>
            <person name="Schliwa M."/>
        </authorList>
    </citation>
    <scope>NUCLEOTIDE SEQUENCE [LARGE SCALE GENOMIC DNA]</scope>
</reference>
<proteinExistence type="predicted"/>
<keyword evidence="3" id="KW-0689">Ribosomal protein</keyword>
<comment type="caution">
    <text evidence="3">The sequence shown here is derived from an EMBL/GenBank/DDBJ whole genome shotgun (WGS) entry which is preliminary data.</text>
</comment>
<feature type="region of interest" description="Disordered" evidence="1">
    <location>
        <begin position="1"/>
        <end position="29"/>
    </location>
</feature>
<feature type="transmembrane region" description="Helical" evidence="2">
    <location>
        <begin position="56"/>
        <end position="73"/>
    </location>
</feature>
<keyword evidence="3" id="KW-0687">Ribonucleoprotein</keyword>
<dbReference type="AlphaFoldDB" id="X6MIE4"/>
<name>X6MIE4_RETFI</name>